<keyword evidence="1" id="KW-1133">Transmembrane helix</keyword>
<evidence type="ECO:0000313" key="2">
    <source>
        <dbReference type="EMBL" id="EHM48508.1"/>
    </source>
</evidence>
<dbReference type="EMBL" id="AGCI01000004">
    <property type="protein sequence ID" value="EHM48508.1"/>
    <property type="molecule type" value="Genomic_DNA"/>
</dbReference>
<sequence length="450" mass="51638">MAKQLKAIKCPQCGSPQKTLVKEDQYICQSCETEYFLDNDDIHIHVKYHNLEQQSQPQRSDSRPIIKIYLGIAIGLTMVCVVLFSLLSKSPTTRIVTITQPADKLKVDAEMCFPLLDTQKNIFFSLVAKKRGAADDPQESEDPEAGYFAVFTDLNSNKVIKESRIDFHSKVNRFSISMGRGWKQRQFEDGNIYLILNQRELFRLNPDSLSIDPVSPEFFSRHKEFQSGIATIEFTPENNESGFNILTNDGGNIFYYPIVDKAYVHDEIYSARRFMNSLLKKHKEKVVYQFTGIWPTSNQDRIELLKVIYQDNIGGPKYTINKLNWADEYDDKSRNHVGPTRKIKDQEEHRIVSFKSLTDADRTYFSPSVFYYDEKNLFIKVQANASPDAEYNLQKIDTNTGAVIWVIPAKNMTEMYPLGDGFLIKKSCHDLSEIDAQGQIKNTHTLGNEG</sequence>
<keyword evidence="1" id="KW-0472">Membrane</keyword>
<proteinExistence type="predicted"/>
<dbReference type="AlphaFoldDB" id="G9Y0R2"/>
<protein>
    <submittedName>
        <fullName evidence="2">Uncharacterized protein</fullName>
    </submittedName>
</protein>
<evidence type="ECO:0000256" key="1">
    <source>
        <dbReference type="SAM" id="Phobius"/>
    </source>
</evidence>
<reference evidence="2" key="1">
    <citation type="submission" date="2011-08" db="EMBL/GenBank/DDBJ databases">
        <authorList>
            <person name="Weinstock G."/>
            <person name="Sodergren E."/>
            <person name="Clifton S."/>
            <person name="Fulton L."/>
            <person name="Fulton B."/>
            <person name="Courtney L."/>
            <person name="Fronick C."/>
            <person name="Harrison M."/>
            <person name="Strong C."/>
            <person name="Farmer C."/>
            <person name="Delahaunty K."/>
            <person name="Markovic C."/>
            <person name="Hall O."/>
            <person name="Minx P."/>
            <person name="Tomlinson C."/>
            <person name="Mitreva M."/>
            <person name="Hou S."/>
            <person name="Chen J."/>
            <person name="Wollam A."/>
            <person name="Pepin K.H."/>
            <person name="Johnson M."/>
            <person name="Bhonagiri V."/>
            <person name="Zhang X."/>
            <person name="Suruliraj S."/>
            <person name="Warren W."/>
            <person name="Chinwalla A."/>
            <person name="Mardis E.R."/>
            <person name="Wilson R.K."/>
        </authorList>
    </citation>
    <scope>NUCLEOTIDE SEQUENCE [LARGE SCALE GENOMIC DNA]</scope>
    <source>
        <strain evidence="2">ATCC 51873</strain>
    </source>
</reference>
<accession>G9Y0R2</accession>
<dbReference type="RefSeq" id="WP_004089088.1">
    <property type="nucleotide sequence ID" value="NZ_JH417484.1"/>
</dbReference>
<name>G9Y0R2_HAFAL</name>
<dbReference type="HOGENOM" id="CLU_046848_0_0_6"/>
<dbReference type="Proteomes" id="UP000005959">
    <property type="component" value="Unassembled WGS sequence"/>
</dbReference>
<comment type="caution">
    <text evidence="2">The sequence shown here is derived from an EMBL/GenBank/DDBJ whole genome shotgun (WGS) entry which is preliminary data.</text>
</comment>
<dbReference type="PATRIC" id="fig|1002364.3.peg.107"/>
<gene>
    <name evidence="2" type="ORF">HMPREF0454_00120</name>
</gene>
<keyword evidence="1" id="KW-0812">Transmembrane</keyword>
<organism evidence="2">
    <name type="scientific">Hafnia alvei ATCC 51873</name>
    <dbReference type="NCBI Taxonomy" id="1002364"/>
    <lineage>
        <taxon>Bacteria</taxon>
        <taxon>Pseudomonadati</taxon>
        <taxon>Pseudomonadota</taxon>
        <taxon>Gammaproteobacteria</taxon>
        <taxon>Enterobacterales</taxon>
        <taxon>Hafniaceae</taxon>
        <taxon>Hafnia</taxon>
    </lineage>
</organism>
<feature type="transmembrane region" description="Helical" evidence="1">
    <location>
        <begin position="68"/>
        <end position="87"/>
    </location>
</feature>